<name>A0A485K4S0_9STRA</name>
<dbReference type="EMBL" id="VJMH01000093">
    <property type="protein sequence ID" value="KAF0719103.1"/>
    <property type="molecule type" value="Genomic_DNA"/>
</dbReference>
<dbReference type="GO" id="GO:0005576">
    <property type="term" value="C:extracellular region"/>
    <property type="evidence" value="ECO:0007669"/>
    <property type="project" value="InterPro"/>
</dbReference>
<dbReference type="SUPFAM" id="SSF57180">
    <property type="entry name" value="Cellulose-binding domain"/>
    <property type="match status" value="2"/>
</dbReference>
<evidence type="ECO:0000259" key="3">
    <source>
        <dbReference type="PROSITE" id="PS51164"/>
    </source>
</evidence>
<dbReference type="GO" id="GO:0030248">
    <property type="term" value="F:cellulose binding"/>
    <property type="evidence" value="ECO:0007669"/>
    <property type="project" value="InterPro"/>
</dbReference>
<dbReference type="InterPro" id="IPR035971">
    <property type="entry name" value="CBD_sf"/>
</dbReference>
<evidence type="ECO:0000256" key="1">
    <source>
        <dbReference type="ARBA" id="ARBA00022729"/>
    </source>
</evidence>
<feature type="domain" description="CBM1" evidence="3">
    <location>
        <begin position="71"/>
        <end position="107"/>
    </location>
</feature>
<dbReference type="SMART" id="SM00236">
    <property type="entry name" value="fCBD"/>
    <property type="match status" value="2"/>
</dbReference>
<accession>A0A485K4S0</accession>
<dbReference type="Pfam" id="PF00734">
    <property type="entry name" value="CBM_1"/>
    <property type="match status" value="2"/>
</dbReference>
<sequence>MRISQLLHSLGLLAYFTRVVAATANGTTSNSTLAAFEIGELFTDSDDIVSDTGALDQPSDALLLPAPDFHDYIQPWMQCGGKEYTGGTLCAPGYYCAPLNDYYSQCQLIPGLPGVPLYEQCGGRDYVGDVVCQIGATCVVQNDWYAQCRPLPGLAK</sequence>
<dbReference type="OrthoDB" id="58969at2759"/>
<dbReference type="GO" id="GO:0005975">
    <property type="term" value="P:carbohydrate metabolic process"/>
    <property type="evidence" value="ECO:0007669"/>
    <property type="project" value="InterPro"/>
</dbReference>
<dbReference type="Proteomes" id="UP000332933">
    <property type="component" value="Unassembled WGS sequence"/>
</dbReference>
<dbReference type="EMBL" id="CAADRA010000093">
    <property type="protein sequence ID" value="VFT78499.1"/>
    <property type="molecule type" value="Genomic_DNA"/>
</dbReference>
<dbReference type="InterPro" id="IPR000254">
    <property type="entry name" value="CBD"/>
</dbReference>
<reference evidence="4" key="2">
    <citation type="submission" date="2019-06" db="EMBL/GenBank/DDBJ databases">
        <title>Genomics analysis of Aphanomyces spp. identifies a new class of oomycete effector associated with host adaptation.</title>
        <authorList>
            <person name="Gaulin E."/>
        </authorList>
    </citation>
    <scope>NUCLEOTIDE SEQUENCE</scope>
    <source>
        <strain evidence="4">CBS 578.67</strain>
    </source>
</reference>
<keyword evidence="1 2" id="KW-0732">Signal</keyword>
<feature type="chain" id="PRO_5036115877" evidence="2">
    <location>
        <begin position="22"/>
        <end position="156"/>
    </location>
</feature>
<gene>
    <name evidence="5" type="primary">Aste57867_1280</name>
    <name evidence="4" type="ORF">As57867_001279</name>
    <name evidence="5" type="ORF">ASTE57867_1280</name>
</gene>
<evidence type="ECO:0000313" key="4">
    <source>
        <dbReference type="EMBL" id="KAF0719103.1"/>
    </source>
</evidence>
<dbReference type="AlphaFoldDB" id="A0A485K4S0"/>
<keyword evidence="6" id="KW-1185">Reference proteome</keyword>
<dbReference type="PROSITE" id="PS00562">
    <property type="entry name" value="CBM1_1"/>
    <property type="match status" value="2"/>
</dbReference>
<evidence type="ECO:0000313" key="5">
    <source>
        <dbReference type="EMBL" id="VFT78499.1"/>
    </source>
</evidence>
<evidence type="ECO:0000313" key="6">
    <source>
        <dbReference type="Proteomes" id="UP000332933"/>
    </source>
</evidence>
<organism evidence="5 6">
    <name type="scientific">Aphanomyces stellatus</name>
    <dbReference type="NCBI Taxonomy" id="120398"/>
    <lineage>
        <taxon>Eukaryota</taxon>
        <taxon>Sar</taxon>
        <taxon>Stramenopiles</taxon>
        <taxon>Oomycota</taxon>
        <taxon>Saprolegniomycetes</taxon>
        <taxon>Saprolegniales</taxon>
        <taxon>Verrucalvaceae</taxon>
        <taxon>Aphanomyces</taxon>
    </lineage>
</organism>
<feature type="signal peptide" evidence="2">
    <location>
        <begin position="1"/>
        <end position="21"/>
    </location>
</feature>
<protein>
    <submittedName>
        <fullName evidence="5">Aste57867_1280 protein</fullName>
    </submittedName>
</protein>
<evidence type="ECO:0000256" key="2">
    <source>
        <dbReference type="SAM" id="SignalP"/>
    </source>
</evidence>
<proteinExistence type="predicted"/>
<feature type="domain" description="CBM1" evidence="3">
    <location>
        <begin position="113"/>
        <end position="149"/>
    </location>
</feature>
<dbReference type="PROSITE" id="PS51164">
    <property type="entry name" value="CBM1_2"/>
    <property type="match status" value="2"/>
</dbReference>
<reference evidence="5 6" key="1">
    <citation type="submission" date="2019-03" db="EMBL/GenBank/DDBJ databases">
        <authorList>
            <person name="Gaulin E."/>
            <person name="Dumas B."/>
        </authorList>
    </citation>
    <scope>NUCLEOTIDE SEQUENCE [LARGE SCALE GENOMIC DNA]</scope>
    <source>
        <strain evidence="5">CBS 568.67</strain>
    </source>
</reference>